<gene>
    <name evidence="9" type="ORF">PM02_12650</name>
</gene>
<dbReference type="GO" id="GO:0055085">
    <property type="term" value="P:transmembrane transport"/>
    <property type="evidence" value="ECO:0007669"/>
    <property type="project" value="InterPro"/>
</dbReference>
<dbReference type="eggNOG" id="COG1175">
    <property type="taxonomic scope" value="Bacteria"/>
</dbReference>
<evidence type="ECO:0000313" key="10">
    <source>
        <dbReference type="Proteomes" id="UP000027337"/>
    </source>
</evidence>
<dbReference type="PROSITE" id="PS50928">
    <property type="entry name" value="ABC_TM1"/>
    <property type="match status" value="1"/>
</dbReference>
<evidence type="ECO:0000256" key="4">
    <source>
        <dbReference type="ARBA" id="ARBA00022692"/>
    </source>
</evidence>
<protein>
    <submittedName>
        <fullName evidence="9">ABC transporter permease</fullName>
    </submittedName>
</protein>
<organism evidence="9 10">
    <name type="scientific">Sulfitobacter mediterraneus</name>
    <dbReference type="NCBI Taxonomy" id="83219"/>
    <lineage>
        <taxon>Bacteria</taxon>
        <taxon>Pseudomonadati</taxon>
        <taxon>Pseudomonadota</taxon>
        <taxon>Alphaproteobacteria</taxon>
        <taxon>Rhodobacterales</taxon>
        <taxon>Roseobacteraceae</taxon>
        <taxon>Sulfitobacter</taxon>
    </lineage>
</organism>
<dbReference type="Pfam" id="PF00528">
    <property type="entry name" value="BPD_transp_1"/>
    <property type="match status" value="1"/>
</dbReference>
<evidence type="ECO:0000259" key="8">
    <source>
        <dbReference type="PROSITE" id="PS50928"/>
    </source>
</evidence>
<feature type="domain" description="ABC transmembrane type-1" evidence="8">
    <location>
        <begin position="84"/>
        <end position="296"/>
    </location>
</feature>
<feature type="transmembrane region" description="Helical" evidence="7">
    <location>
        <begin position="227"/>
        <end position="248"/>
    </location>
</feature>
<dbReference type="InterPro" id="IPR035906">
    <property type="entry name" value="MetI-like_sf"/>
</dbReference>
<evidence type="ECO:0000256" key="6">
    <source>
        <dbReference type="ARBA" id="ARBA00023136"/>
    </source>
</evidence>
<dbReference type="InterPro" id="IPR000515">
    <property type="entry name" value="MetI-like"/>
</dbReference>
<keyword evidence="4 7" id="KW-0812">Transmembrane</keyword>
<comment type="subcellular location">
    <subcellularLocation>
        <location evidence="1 7">Cell membrane</location>
        <topology evidence="1 7">Multi-pass membrane protein</topology>
    </subcellularLocation>
</comment>
<sequence>MTAPTDTAAPARAVKSRTLHSSDMRNMLFVAPFLIAYLVLLVYPLFYGMWISLQRYDLFDLSAEFAGLENYARLLDDDIFLGALRNTFLFVAMTVPIFVGLGLALALALNKRTRAATIMRAIFFGTSVLSVTIVTIVWKVVLMPTTGIVGAAADVLGTEPISMLSHPDLALVAVAMATVWWVLGLPMILFLAALQQIPQDLYEAAALDNAGRWTTLRKITLPSIRRTFVVVTIYQVVAQFQLFGQSLLMTGGGPNNRSRSIVQFVYEQGFKTWDVGYAAAASEVLFLIIAVVAIAQYAYSIRGQGQ</sequence>
<keyword evidence="3" id="KW-1003">Cell membrane</keyword>
<dbReference type="STRING" id="83219.PM02_12650"/>
<evidence type="ECO:0000313" key="9">
    <source>
        <dbReference type="EMBL" id="KAJ02625.1"/>
    </source>
</evidence>
<keyword evidence="2 7" id="KW-0813">Transport</keyword>
<comment type="similarity">
    <text evidence="7">Belongs to the binding-protein-dependent transport system permease family.</text>
</comment>
<reference evidence="9 10" key="1">
    <citation type="journal article" date="2014" name="Genome Announc.">
        <title>Draft Genome Sequences of Two Isolates of the Roseobacter Group, Sulfitobacter sp. Strains 3SOLIMAR09 and 1FIGIMAR09, from Harbors of Mallorca Island (Mediterranean Sea).</title>
        <authorList>
            <person name="Mas-Llado M."/>
            <person name="Pina-Villalonga J.M."/>
            <person name="Brunet-Galmes I."/>
            <person name="Nogales B."/>
            <person name="Bosch R."/>
        </authorList>
    </citation>
    <scope>NUCLEOTIDE SEQUENCE [LARGE SCALE GENOMIC DNA]</scope>
    <source>
        <strain evidence="9 10">1FIGIMAR09</strain>
    </source>
</reference>
<feature type="transmembrane region" description="Helical" evidence="7">
    <location>
        <begin position="121"/>
        <end position="141"/>
    </location>
</feature>
<evidence type="ECO:0000256" key="7">
    <source>
        <dbReference type="RuleBase" id="RU363032"/>
    </source>
</evidence>
<dbReference type="GO" id="GO:0005886">
    <property type="term" value="C:plasma membrane"/>
    <property type="evidence" value="ECO:0007669"/>
    <property type="project" value="UniProtKB-SubCell"/>
</dbReference>
<dbReference type="RefSeq" id="WP_037908948.1">
    <property type="nucleotide sequence ID" value="NZ_JEMU01000010.1"/>
</dbReference>
<dbReference type="CDD" id="cd06261">
    <property type="entry name" value="TM_PBP2"/>
    <property type="match status" value="1"/>
</dbReference>
<keyword evidence="6 7" id="KW-0472">Membrane</keyword>
<dbReference type="PANTHER" id="PTHR30193:SF37">
    <property type="entry name" value="INNER MEMBRANE ABC TRANSPORTER PERMEASE PROTEIN YCJO"/>
    <property type="match status" value="1"/>
</dbReference>
<dbReference type="InterPro" id="IPR051393">
    <property type="entry name" value="ABC_transporter_permease"/>
</dbReference>
<accession>A0A061STQ5</accession>
<keyword evidence="10" id="KW-1185">Reference proteome</keyword>
<evidence type="ECO:0000256" key="3">
    <source>
        <dbReference type="ARBA" id="ARBA00022475"/>
    </source>
</evidence>
<comment type="caution">
    <text evidence="9">The sequence shown here is derived from an EMBL/GenBank/DDBJ whole genome shotgun (WGS) entry which is preliminary data.</text>
</comment>
<dbReference type="EMBL" id="JEMU01000010">
    <property type="protein sequence ID" value="KAJ02625.1"/>
    <property type="molecule type" value="Genomic_DNA"/>
</dbReference>
<feature type="transmembrane region" description="Helical" evidence="7">
    <location>
        <begin position="88"/>
        <end position="109"/>
    </location>
</feature>
<feature type="transmembrane region" description="Helical" evidence="7">
    <location>
        <begin position="27"/>
        <end position="50"/>
    </location>
</feature>
<proteinExistence type="inferred from homology"/>
<evidence type="ECO:0000256" key="2">
    <source>
        <dbReference type="ARBA" id="ARBA00022448"/>
    </source>
</evidence>
<dbReference type="SUPFAM" id="SSF161098">
    <property type="entry name" value="MetI-like"/>
    <property type="match status" value="1"/>
</dbReference>
<dbReference type="Proteomes" id="UP000027337">
    <property type="component" value="Unassembled WGS sequence"/>
</dbReference>
<dbReference type="Gene3D" id="1.10.3720.10">
    <property type="entry name" value="MetI-like"/>
    <property type="match status" value="1"/>
</dbReference>
<feature type="transmembrane region" description="Helical" evidence="7">
    <location>
        <begin position="169"/>
        <end position="194"/>
    </location>
</feature>
<evidence type="ECO:0000256" key="5">
    <source>
        <dbReference type="ARBA" id="ARBA00022989"/>
    </source>
</evidence>
<keyword evidence="5 7" id="KW-1133">Transmembrane helix</keyword>
<name>A0A061STQ5_9RHOB</name>
<dbReference type="AlphaFoldDB" id="A0A061STQ5"/>
<feature type="transmembrane region" description="Helical" evidence="7">
    <location>
        <begin position="275"/>
        <end position="299"/>
    </location>
</feature>
<evidence type="ECO:0000256" key="1">
    <source>
        <dbReference type="ARBA" id="ARBA00004651"/>
    </source>
</evidence>
<dbReference type="PANTHER" id="PTHR30193">
    <property type="entry name" value="ABC TRANSPORTER PERMEASE PROTEIN"/>
    <property type="match status" value="1"/>
</dbReference>